<gene>
    <name evidence="7" type="ORF">EPUS_05132</name>
</gene>
<dbReference type="SMART" id="SM00906">
    <property type="entry name" value="Fungal_trans"/>
    <property type="match status" value="1"/>
</dbReference>
<dbReference type="CDD" id="cd12148">
    <property type="entry name" value="fungal_TF_MHR"/>
    <property type="match status" value="1"/>
</dbReference>
<keyword evidence="3" id="KW-1133">Transmembrane helix</keyword>
<dbReference type="Pfam" id="PF00083">
    <property type="entry name" value="Sugar_tr"/>
    <property type="match status" value="1"/>
</dbReference>
<dbReference type="GO" id="GO:0003677">
    <property type="term" value="F:DNA binding"/>
    <property type="evidence" value="ECO:0007669"/>
    <property type="project" value="InterPro"/>
</dbReference>
<evidence type="ECO:0000259" key="6">
    <source>
        <dbReference type="SMART" id="SM00906"/>
    </source>
</evidence>
<dbReference type="Pfam" id="PF04082">
    <property type="entry name" value="Fungal_trans"/>
    <property type="match status" value="1"/>
</dbReference>
<evidence type="ECO:0000256" key="5">
    <source>
        <dbReference type="ARBA" id="ARBA00023242"/>
    </source>
</evidence>
<proteinExistence type="predicted"/>
<evidence type="ECO:0000256" key="3">
    <source>
        <dbReference type="ARBA" id="ARBA00022989"/>
    </source>
</evidence>
<evidence type="ECO:0000256" key="4">
    <source>
        <dbReference type="ARBA" id="ARBA00023136"/>
    </source>
</evidence>
<keyword evidence="4" id="KW-0472">Membrane</keyword>
<protein>
    <recommendedName>
        <fullName evidence="6">Xylanolytic transcriptional activator regulatory domain-containing protein</fullName>
    </recommendedName>
</protein>
<dbReference type="EMBL" id="KE720846">
    <property type="protein sequence ID" value="ERF74924.1"/>
    <property type="molecule type" value="Genomic_DNA"/>
</dbReference>
<dbReference type="GO" id="GO:0022857">
    <property type="term" value="F:transmembrane transporter activity"/>
    <property type="evidence" value="ECO:0007669"/>
    <property type="project" value="InterPro"/>
</dbReference>
<accession>U1HZD6</accession>
<organism evidence="7 8">
    <name type="scientific">Endocarpon pusillum (strain Z07020 / HMAS-L-300199)</name>
    <name type="common">Lichen-forming fungus</name>
    <dbReference type="NCBI Taxonomy" id="1263415"/>
    <lineage>
        <taxon>Eukaryota</taxon>
        <taxon>Fungi</taxon>
        <taxon>Dikarya</taxon>
        <taxon>Ascomycota</taxon>
        <taxon>Pezizomycotina</taxon>
        <taxon>Eurotiomycetes</taxon>
        <taxon>Chaetothyriomycetidae</taxon>
        <taxon>Verrucariales</taxon>
        <taxon>Verrucariaceae</taxon>
        <taxon>Endocarpon</taxon>
    </lineage>
</organism>
<sequence>MSRVCRATLASSTVMIAQQIDGINNVALYWSPIFYDAGFGTLQALLVSWGYGLDNFVFAQPAIWTIDTYGWRTLLPFTLDEQSPVLDLSPFSSIYFPPFNPPGEGPMPITYSAEVFRLSHKELRRALQVRLDSTLTTNLEDELDEAATYPRQQGMRPLPEAEAEMRFLPAMLDMYSDEGRMYRQRRRKSSAPTTELIAASVAEELKLNTVTCPENVPPSTRSVCFSDAPNDIHQDPHPSGNPVTDPSRVEFVSDESGTSWHVLERTTSHGSRDVSSQSPRPALADFGYAESAILELRNSHTSVRATYAIPGGESFVQHNQPLNPPCLVPVRDLIGFDLPDAQICDVLVETYFFAVHWFSLVIYEPKFRAQYQRIITTGYASRSEYGFLLLLLMVLSLGCWYGPIPGQNTSDGTAELGRMHEMFLKKVREQFMDIMDEDSLEYVQLCTLLGSFYLYHGRPRSSFSILGAATKSAQAMGLHRDSGSKFPEDITEERKRLWWTIYTWDRFATIVYGRPLSINDQDCNVLQPAEVIENIHFDRTLGPERICLSIYQAQLNEVYKIASPIIENIYGIRTSTDLRIRSMLPEMITQASHQMREWQNNLPPYLALDKMNDISPSCSTSEKMHRLQALSLQLTYDNLMIIIHRPLLADQRASLTKFRERAQGQARPSEVPPELHFPTANEDSNFKECLDSALRVSRVQNKPELMKLAAETHLVAFLGMNLFTSSVVMSVCALSDPLSDTAQEAKRGITRTLLVQKSLSRRTSLSMQSSVILEDIVQLILEREREEMLRSAQSGLIHPQLNTLQQHHDQSLQGTPTSVYGNEMGTSPGSYPTQMVAGNGINVDSGDQVLNNSLISLQRIIQESSYSRQQRPAEYFYRHNNSIMAPEMGCDTGSNVSEDAMRSNDIDTSWMEDLGQTWLWNMEPFS</sequence>
<reference evidence="8" key="1">
    <citation type="journal article" date="2014" name="BMC Genomics">
        <title>Genome characteristics reveal the impact of lichenization on lichen-forming fungus Endocarpon pusillum Hedwig (Verrucariales, Ascomycota).</title>
        <authorList>
            <person name="Wang Y.-Y."/>
            <person name="Liu B."/>
            <person name="Zhang X.-Y."/>
            <person name="Zhou Q.-M."/>
            <person name="Zhang T."/>
            <person name="Li H."/>
            <person name="Yu Y.-F."/>
            <person name="Zhang X.-L."/>
            <person name="Hao X.-Y."/>
            <person name="Wang M."/>
            <person name="Wang L."/>
            <person name="Wei J.-C."/>
        </authorList>
    </citation>
    <scope>NUCLEOTIDE SEQUENCE [LARGE SCALE GENOMIC DNA]</scope>
    <source>
        <strain evidence="8">Z07020 / HMAS-L-300199</strain>
    </source>
</reference>
<dbReference type="Proteomes" id="UP000019373">
    <property type="component" value="Unassembled WGS sequence"/>
</dbReference>
<evidence type="ECO:0000256" key="2">
    <source>
        <dbReference type="ARBA" id="ARBA00022692"/>
    </source>
</evidence>
<feature type="domain" description="Xylanolytic transcriptional activator regulatory" evidence="6">
    <location>
        <begin position="462"/>
        <end position="534"/>
    </location>
</feature>
<dbReference type="InterPro" id="IPR036259">
    <property type="entry name" value="MFS_trans_sf"/>
</dbReference>
<comment type="subcellular location">
    <subcellularLocation>
        <location evidence="1">Membrane</location>
    </subcellularLocation>
</comment>
<keyword evidence="8" id="KW-1185">Reference proteome</keyword>
<name>U1HZD6_ENDPU</name>
<dbReference type="GO" id="GO:0016020">
    <property type="term" value="C:membrane"/>
    <property type="evidence" value="ECO:0007669"/>
    <property type="project" value="UniProtKB-SubCell"/>
</dbReference>
<dbReference type="GeneID" id="19240085"/>
<evidence type="ECO:0000313" key="7">
    <source>
        <dbReference type="EMBL" id="ERF74924.1"/>
    </source>
</evidence>
<dbReference type="Gene3D" id="1.20.1250.20">
    <property type="entry name" value="MFS general substrate transporter like domains"/>
    <property type="match status" value="1"/>
</dbReference>
<dbReference type="eggNOG" id="ENOG502SKAD">
    <property type="taxonomic scope" value="Eukaryota"/>
</dbReference>
<dbReference type="GO" id="GO:0003700">
    <property type="term" value="F:DNA-binding transcription factor activity"/>
    <property type="evidence" value="ECO:0007669"/>
    <property type="project" value="InterPro"/>
</dbReference>
<dbReference type="GO" id="GO:0008270">
    <property type="term" value="F:zinc ion binding"/>
    <property type="evidence" value="ECO:0007669"/>
    <property type="project" value="InterPro"/>
</dbReference>
<dbReference type="InterPro" id="IPR007219">
    <property type="entry name" value="XnlR_reg_dom"/>
</dbReference>
<dbReference type="PANTHER" id="PTHR46910:SF8">
    <property type="entry name" value="ZN(II)2CYS6 TRANSCRIPTION FACTOR (EUROFUNG)"/>
    <property type="match status" value="1"/>
</dbReference>
<evidence type="ECO:0000256" key="1">
    <source>
        <dbReference type="ARBA" id="ARBA00004370"/>
    </source>
</evidence>
<dbReference type="OrthoDB" id="6486656at2759"/>
<dbReference type="AlphaFoldDB" id="U1HZD6"/>
<keyword evidence="2" id="KW-0812">Transmembrane</keyword>
<dbReference type="RefSeq" id="XP_007787699.1">
    <property type="nucleotide sequence ID" value="XM_007789509.1"/>
</dbReference>
<keyword evidence="5" id="KW-0539">Nucleus</keyword>
<dbReference type="HOGENOM" id="CLU_315457_0_0_1"/>
<dbReference type="InterPro" id="IPR050987">
    <property type="entry name" value="AtrR-like"/>
</dbReference>
<dbReference type="GO" id="GO:0006351">
    <property type="term" value="P:DNA-templated transcription"/>
    <property type="evidence" value="ECO:0007669"/>
    <property type="project" value="InterPro"/>
</dbReference>
<dbReference type="PANTHER" id="PTHR46910">
    <property type="entry name" value="TRANSCRIPTION FACTOR PDR1"/>
    <property type="match status" value="1"/>
</dbReference>
<dbReference type="InterPro" id="IPR005828">
    <property type="entry name" value="MFS_sugar_transport-like"/>
</dbReference>
<evidence type="ECO:0000313" key="8">
    <source>
        <dbReference type="Proteomes" id="UP000019373"/>
    </source>
</evidence>